<reference evidence="1 2" key="1">
    <citation type="submission" date="2019-02" db="EMBL/GenBank/DDBJ databases">
        <title>Genome sequencing of Clostridium botulinum clinical isolates.</title>
        <authorList>
            <person name="Brunt J."/>
            <person name="Van Vliet A.H.M."/>
            <person name="Stringer S.C."/>
            <person name="Grant K.A."/>
            <person name="Carter A.C."/>
            <person name="Peck M.W."/>
        </authorList>
    </citation>
    <scope>NUCLEOTIDE SEQUENCE [LARGE SCALE GENOMIC DNA]</scope>
    <source>
        <strain evidence="1 2">H113700579</strain>
    </source>
</reference>
<evidence type="ECO:0000313" key="2">
    <source>
        <dbReference type="Proteomes" id="UP000472355"/>
    </source>
</evidence>
<evidence type="ECO:0008006" key="3">
    <source>
        <dbReference type="Google" id="ProtNLM"/>
    </source>
</evidence>
<dbReference type="AlphaFoldDB" id="A0A6M0SPU7"/>
<accession>A0A6M0SPU7</accession>
<name>A0A6M0SPU7_CLOBO</name>
<comment type="caution">
    <text evidence="1">The sequence shown here is derived from an EMBL/GenBank/DDBJ whole genome shotgun (WGS) entry which is preliminary data.</text>
</comment>
<proteinExistence type="predicted"/>
<organism evidence="1 2">
    <name type="scientific">Clostridium botulinum</name>
    <dbReference type="NCBI Taxonomy" id="1491"/>
    <lineage>
        <taxon>Bacteria</taxon>
        <taxon>Bacillati</taxon>
        <taxon>Bacillota</taxon>
        <taxon>Clostridia</taxon>
        <taxon>Eubacteriales</taxon>
        <taxon>Clostridiaceae</taxon>
        <taxon>Clostridium</taxon>
    </lineage>
</organism>
<dbReference type="EMBL" id="SGKU01000037">
    <property type="protein sequence ID" value="NFA43363.1"/>
    <property type="molecule type" value="Genomic_DNA"/>
</dbReference>
<protein>
    <recommendedName>
        <fullName evidence="3">Phage tail protein</fullName>
    </recommendedName>
</protein>
<sequence>MEEVPSIKRGSLTEQFVNFYGEELTTITGVKSIQFSINTWIPKDGVKYRFQKVKNIKAQEYINLIQVAITNKQPLEIIVCEDKGGSLIDGLFFIDNFEEGRDKIGNTTISLDLVQYKEV</sequence>
<gene>
    <name evidence="1" type="ORF">EXM65_12475</name>
</gene>
<dbReference type="Proteomes" id="UP000472355">
    <property type="component" value="Unassembled WGS sequence"/>
</dbReference>
<evidence type="ECO:0000313" key="1">
    <source>
        <dbReference type="EMBL" id="NFA43363.1"/>
    </source>
</evidence>